<reference evidence="1 2" key="1">
    <citation type="submission" date="2019-05" db="EMBL/GenBank/DDBJ databases">
        <title>Another draft genome of Portunus trituberculatus and its Hox gene families provides insights of decapod evolution.</title>
        <authorList>
            <person name="Jeong J.-H."/>
            <person name="Song I."/>
            <person name="Kim S."/>
            <person name="Choi T."/>
            <person name="Kim D."/>
            <person name="Ryu S."/>
            <person name="Kim W."/>
        </authorList>
    </citation>
    <scope>NUCLEOTIDE SEQUENCE [LARGE SCALE GENOMIC DNA]</scope>
    <source>
        <tissue evidence="1">Muscle</tissue>
    </source>
</reference>
<keyword evidence="2" id="KW-1185">Reference proteome</keyword>
<gene>
    <name evidence="1" type="ORF">E2C01_072196</name>
</gene>
<accession>A0A5B7I1Z8</accession>
<proteinExistence type="predicted"/>
<sequence>MSTLAVLVTTAREAVRES</sequence>
<dbReference type="EMBL" id="VSRR010046593">
    <property type="protein sequence ID" value="MPC77732.1"/>
    <property type="molecule type" value="Genomic_DNA"/>
</dbReference>
<name>A0A5B7I1Z8_PORTR</name>
<evidence type="ECO:0000313" key="2">
    <source>
        <dbReference type="Proteomes" id="UP000324222"/>
    </source>
</evidence>
<evidence type="ECO:0000313" key="1">
    <source>
        <dbReference type="EMBL" id="MPC77732.1"/>
    </source>
</evidence>
<dbReference type="Proteomes" id="UP000324222">
    <property type="component" value="Unassembled WGS sequence"/>
</dbReference>
<organism evidence="1 2">
    <name type="scientific">Portunus trituberculatus</name>
    <name type="common">Swimming crab</name>
    <name type="synonym">Neptunus trituberculatus</name>
    <dbReference type="NCBI Taxonomy" id="210409"/>
    <lineage>
        <taxon>Eukaryota</taxon>
        <taxon>Metazoa</taxon>
        <taxon>Ecdysozoa</taxon>
        <taxon>Arthropoda</taxon>
        <taxon>Crustacea</taxon>
        <taxon>Multicrustacea</taxon>
        <taxon>Malacostraca</taxon>
        <taxon>Eumalacostraca</taxon>
        <taxon>Eucarida</taxon>
        <taxon>Decapoda</taxon>
        <taxon>Pleocyemata</taxon>
        <taxon>Brachyura</taxon>
        <taxon>Eubrachyura</taxon>
        <taxon>Portunoidea</taxon>
        <taxon>Portunidae</taxon>
        <taxon>Portuninae</taxon>
        <taxon>Portunus</taxon>
    </lineage>
</organism>
<dbReference type="AlphaFoldDB" id="A0A5B7I1Z8"/>
<protein>
    <submittedName>
        <fullName evidence="1">Uncharacterized protein</fullName>
    </submittedName>
</protein>
<comment type="caution">
    <text evidence="1">The sequence shown here is derived from an EMBL/GenBank/DDBJ whole genome shotgun (WGS) entry which is preliminary data.</text>
</comment>